<proteinExistence type="predicted"/>
<keyword evidence="3" id="KW-0328">Glycosyltransferase</keyword>
<protein>
    <recommendedName>
        <fullName evidence="9">Glycosyltransferase RgtA/B/C/D-like domain-containing protein</fullName>
    </recommendedName>
</protein>
<evidence type="ECO:0000259" key="9">
    <source>
        <dbReference type="Pfam" id="PF13231"/>
    </source>
</evidence>
<dbReference type="Pfam" id="PF13231">
    <property type="entry name" value="PMT_2"/>
    <property type="match status" value="1"/>
</dbReference>
<evidence type="ECO:0000256" key="8">
    <source>
        <dbReference type="SAM" id="Phobius"/>
    </source>
</evidence>
<keyword evidence="2" id="KW-1003">Cell membrane</keyword>
<dbReference type="Proteomes" id="UP000176700">
    <property type="component" value="Unassembled WGS sequence"/>
</dbReference>
<dbReference type="GO" id="GO:0009103">
    <property type="term" value="P:lipopolysaccharide biosynthetic process"/>
    <property type="evidence" value="ECO:0007669"/>
    <property type="project" value="UniProtKB-ARBA"/>
</dbReference>
<evidence type="ECO:0000256" key="2">
    <source>
        <dbReference type="ARBA" id="ARBA00022475"/>
    </source>
</evidence>
<sequence>MKDAVKIILFTVLAVIVTLRIFNVPVPLERDEGAYAYTAQRLDKGEIPYRDIFDHKPPLIFFAYWLAFKMFGESPVAIHVFMNLAAFFAAASIYLIAQKMFSRRVGYFASVSFLALTLSPSMQGQSANTEIFMAPFLALGLFFLYNRAFFLSGITLGIAFWFKQIAYAYIAVAAVLIVLEIFLEKRTLHGFLYFALGILLPAVLVGSYLAAYGALIDFYEDTVIFNARYATELSSKPFGIIAGRFLSAAKGIITEYILYILIALYSTWKIFEKTKEHLYLAGWLLASLIAIATGWRFFGHYFIVGAIPAAIYAGIGFDALIEKGSKLQRRWSAVGVSLLIMLILVSPFIIQEDYWRLTPQGKSRFIYGYPSNTFVEAKTVADYVAERTTNRDTIFVVGSEPEILFFSGRKNASIYTSLSPLFTGNEDEKFIKQRAVISELALNKPAYIVYVFWHPPEPSGEPNREFLLASLQNLLSSEYDLDGLVFLAQDHQQTQYIFGSKVNEKTTLEEALLDIETRPNIALFKKRPPVL</sequence>
<dbReference type="GO" id="GO:0005886">
    <property type="term" value="C:plasma membrane"/>
    <property type="evidence" value="ECO:0007669"/>
    <property type="project" value="UniProtKB-SubCell"/>
</dbReference>
<feature type="transmembrane region" description="Helical" evidence="8">
    <location>
        <begin position="7"/>
        <end position="26"/>
    </location>
</feature>
<feature type="transmembrane region" description="Helical" evidence="8">
    <location>
        <begin position="245"/>
        <end position="265"/>
    </location>
</feature>
<keyword evidence="5 8" id="KW-0812">Transmembrane</keyword>
<keyword evidence="4" id="KW-0808">Transferase</keyword>
<evidence type="ECO:0000256" key="6">
    <source>
        <dbReference type="ARBA" id="ARBA00022989"/>
    </source>
</evidence>
<evidence type="ECO:0000256" key="4">
    <source>
        <dbReference type="ARBA" id="ARBA00022679"/>
    </source>
</evidence>
<comment type="caution">
    <text evidence="10">The sequence shown here is derived from an EMBL/GenBank/DDBJ whole genome shotgun (WGS) entry which is preliminary data.</text>
</comment>
<name>A0A1G2FVV5_9BACT</name>
<keyword evidence="6 8" id="KW-1133">Transmembrane helix</keyword>
<dbReference type="PANTHER" id="PTHR33908">
    <property type="entry name" value="MANNOSYLTRANSFERASE YKCB-RELATED"/>
    <property type="match status" value="1"/>
</dbReference>
<accession>A0A1G2FVV5</accession>
<evidence type="ECO:0000313" key="11">
    <source>
        <dbReference type="Proteomes" id="UP000176700"/>
    </source>
</evidence>
<reference evidence="10 11" key="1">
    <citation type="journal article" date="2016" name="Nat. Commun.">
        <title>Thousands of microbial genomes shed light on interconnected biogeochemical processes in an aquifer system.</title>
        <authorList>
            <person name="Anantharaman K."/>
            <person name="Brown C.T."/>
            <person name="Hug L.A."/>
            <person name="Sharon I."/>
            <person name="Castelle C.J."/>
            <person name="Probst A.J."/>
            <person name="Thomas B.C."/>
            <person name="Singh A."/>
            <person name="Wilkins M.J."/>
            <person name="Karaoz U."/>
            <person name="Brodie E.L."/>
            <person name="Williams K.H."/>
            <person name="Hubbard S.S."/>
            <person name="Banfield J.F."/>
        </authorList>
    </citation>
    <scope>NUCLEOTIDE SEQUENCE [LARGE SCALE GENOMIC DNA]</scope>
</reference>
<organism evidence="10 11">
    <name type="scientific">Candidatus Ryanbacteria bacterium RIFCSPHIGHO2_01_45_13</name>
    <dbReference type="NCBI Taxonomy" id="1802112"/>
    <lineage>
        <taxon>Bacteria</taxon>
        <taxon>Candidatus Ryaniibacteriota</taxon>
    </lineage>
</organism>
<dbReference type="AlphaFoldDB" id="A0A1G2FVV5"/>
<gene>
    <name evidence="10" type="ORF">A2W41_01095</name>
</gene>
<dbReference type="EMBL" id="MHNI01000026">
    <property type="protein sequence ID" value="OGZ41758.1"/>
    <property type="molecule type" value="Genomic_DNA"/>
</dbReference>
<evidence type="ECO:0000256" key="5">
    <source>
        <dbReference type="ARBA" id="ARBA00022692"/>
    </source>
</evidence>
<feature type="transmembrane region" description="Helical" evidence="8">
    <location>
        <begin position="301"/>
        <end position="321"/>
    </location>
</feature>
<dbReference type="InterPro" id="IPR050297">
    <property type="entry name" value="LipidA_mod_glycosyltrf_83"/>
</dbReference>
<feature type="transmembrane region" description="Helical" evidence="8">
    <location>
        <begin position="333"/>
        <end position="350"/>
    </location>
</feature>
<evidence type="ECO:0000256" key="3">
    <source>
        <dbReference type="ARBA" id="ARBA00022676"/>
    </source>
</evidence>
<comment type="subcellular location">
    <subcellularLocation>
        <location evidence="1">Cell membrane</location>
        <topology evidence="1">Multi-pass membrane protein</topology>
    </subcellularLocation>
</comment>
<evidence type="ECO:0000313" key="10">
    <source>
        <dbReference type="EMBL" id="OGZ41758.1"/>
    </source>
</evidence>
<evidence type="ECO:0000256" key="1">
    <source>
        <dbReference type="ARBA" id="ARBA00004651"/>
    </source>
</evidence>
<keyword evidence="7 8" id="KW-0472">Membrane</keyword>
<feature type="transmembrane region" description="Helical" evidence="8">
    <location>
        <begin position="76"/>
        <end position="97"/>
    </location>
</feature>
<dbReference type="PANTHER" id="PTHR33908:SF11">
    <property type="entry name" value="MEMBRANE PROTEIN"/>
    <property type="match status" value="1"/>
</dbReference>
<feature type="transmembrane region" description="Helical" evidence="8">
    <location>
        <begin position="277"/>
        <end position="295"/>
    </location>
</feature>
<evidence type="ECO:0000256" key="7">
    <source>
        <dbReference type="ARBA" id="ARBA00023136"/>
    </source>
</evidence>
<dbReference type="InterPro" id="IPR038731">
    <property type="entry name" value="RgtA/B/C-like"/>
</dbReference>
<feature type="transmembrane region" description="Helical" evidence="8">
    <location>
        <begin position="166"/>
        <end position="183"/>
    </location>
</feature>
<dbReference type="GO" id="GO:0016763">
    <property type="term" value="F:pentosyltransferase activity"/>
    <property type="evidence" value="ECO:0007669"/>
    <property type="project" value="TreeGrafter"/>
</dbReference>
<feature type="transmembrane region" description="Helical" evidence="8">
    <location>
        <begin position="190"/>
        <end position="211"/>
    </location>
</feature>
<feature type="transmembrane region" description="Helical" evidence="8">
    <location>
        <begin position="131"/>
        <end position="160"/>
    </location>
</feature>
<feature type="domain" description="Glycosyltransferase RgtA/B/C/D-like" evidence="9">
    <location>
        <begin position="55"/>
        <end position="202"/>
    </location>
</feature>